<evidence type="ECO:0000259" key="11">
    <source>
        <dbReference type="Pfam" id="PF07730"/>
    </source>
</evidence>
<keyword evidence="6 12" id="KW-0418">Kinase</keyword>
<dbReference type="Gene3D" id="1.20.5.1930">
    <property type="match status" value="1"/>
</dbReference>
<keyword evidence="9" id="KW-0812">Transmembrane</keyword>
<keyword evidence="8" id="KW-0902">Two-component regulatory system</keyword>
<dbReference type="PANTHER" id="PTHR24421">
    <property type="entry name" value="NITRATE/NITRITE SENSOR PROTEIN NARX-RELATED"/>
    <property type="match status" value="1"/>
</dbReference>
<keyword evidence="13" id="KW-1185">Reference proteome</keyword>
<keyword evidence="4" id="KW-0808">Transferase</keyword>
<dbReference type="Pfam" id="PF02518">
    <property type="entry name" value="HATPase_c"/>
    <property type="match status" value="1"/>
</dbReference>
<feature type="transmembrane region" description="Helical" evidence="9">
    <location>
        <begin position="52"/>
        <end position="69"/>
    </location>
</feature>
<keyword evidence="9" id="KW-0472">Membrane</keyword>
<protein>
    <recommendedName>
        <fullName evidence="2">histidine kinase</fullName>
        <ecNumber evidence="2">2.7.13.3</ecNumber>
    </recommendedName>
</protein>
<dbReference type="InterPro" id="IPR036890">
    <property type="entry name" value="HATPase_C_sf"/>
</dbReference>
<name>A0ABW1JGK7_9ACTN</name>
<evidence type="ECO:0000256" key="3">
    <source>
        <dbReference type="ARBA" id="ARBA00022553"/>
    </source>
</evidence>
<dbReference type="EMBL" id="JBHSRD010000004">
    <property type="protein sequence ID" value="MFC6008329.1"/>
    <property type="molecule type" value="Genomic_DNA"/>
</dbReference>
<keyword evidence="3" id="KW-0597">Phosphoprotein</keyword>
<dbReference type="InterPro" id="IPR011712">
    <property type="entry name" value="Sig_transdc_His_kin_sub3_dim/P"/>
</dbReference>
<feature type="domain" description="Signal transduction histidine kinase subgroup 3 dimerisation and phosphoacceptor" evidence="11">
    <location>
        <begin position="128"/>
        <end position="193"/>
    </location>
</feature>
<keyword evidence="7" id="KW-0067">ATP-binding</keyword>
<evidence type="ECO:0000256" key="7">
    <source>
        <dbReference type="ARBA" id="ARBA00022840"/>
    </source>
</evidence>
<feature type="domain" description="Histidine kinase/HSP90-like ATPase" evidence="10">
    <location>
        <begin position="233"/>
        <end position="314"/>
    </location>
</feature>
<dbReference type="InterPro" id="IPR050482">
    <property type="entry name" value="Sensor_HK_TwoCompSys"/>
</dbReference>
<evidence type="ECO:0000256" key="6">
    <source>
        <dbReference type="ARBA" id="ARBA00022777"/>
    </source>
</evidence>
<evidence type="ECO:0000256" key="4">
    <source>
        <dbReference type="ARBA" id="ARBA00022679"/>
    </source>
</evidence>
<comment type="caution">
    <text evidence="12">The sequence shown here is derived from an EMBL/GenBank/DDBJ whole genome shotgun (WGS) entry which is preliminary data.</text>
</comment>
<feature type="transmembrane region" description="Helical" evidence="9">
    <location>
        <begin position="14"/>
        <end position="32"/>
    </location>
</feature>
<sequence>MTCTAAWAAAGGGYFWPSWVILGCATVLLPLLWRQNLRGKANTPRSRVRRHLEVSVALSAALVFVWAFSGAQGPWVLWSVIGLGVVLGVHALIDLRDELPSFGTRTLQERVDTLSRTRRQAVDAQAAELRRIERDLHDGAQARLVVLTMQLGRAEAAVAHEPKAAALVRAAREEANLAIRELRDLTRGIAPPVLADRGLVAAVQSLTQRGRATLEVVGGDDGRRPPPTAEGAAYFVVAEALTNATKHAPGAAVHVRIAFTPDAVSVDVTDDGHGNVDQAGTGVQGLRARVEALDGTFVLTSPAGGPTHVHAEVPCAS</sequence>
<dbReference type="SUPFAM" id="SSF55874">
    <property type="entry name" value="ATPase domain of HSP90 chaperone/DNA topoisomerase II/histidine kinase"/>
    <property type="match status" value="1"/>
</dbReference>
<dbReference type="RefSeq" id="WP_345714977.1">
    <property type="nucleotide sequence ID" value="NZ_BAABFP010000002.1"/>
</dbReference>
<organism evidence="12 13">
    <name type="scientific">Angustibacter luteus</name>
    <dbReference type="NCBI Taxonomy" id="658456"/>
    <lineage>
        <taxon>Bacteria</taxon>
        <taxon>Bacillati</taxon>
        <taxon>Actinomycetota</taxon>
        <taxon>Actinomycetes</taxon>
        <taxon>Kineosporiales</taxon>
        <taxon>Kineosporiaceae</taxon>
    </lineage>
</organism>
<evidence type="ECO:0000313" key="12">
    <source>
        <dbReference type="EMBL" id="MFC6008329.1"/>
    </source>
</evidence>
<evidence type="ECO:0000256" key="9">
    <source>
        <dbReference type="SAM" id="Phobius"/>
    </source>
</evidence>
<dbReference type="PANTHER" id="PTHR24421:SF10">
    <property type="entry name" value="NITRATE_NITRITE SENSOR PROTEIN NARQ"/>
    <property type="match status" value="1"/>
</dbReference>
<dbReference type="EC" id="2.7.13.3" evidence="2"/>
<dbReference type="CDD" id="cd16917">
    <property type="entry name" value="HATPase_UhpB-NarQ-NarX-like"/>
    <property type="match status" value="1"/>
</dbReference>
<evidence type="ECO:0000256" key="2">
    <source>
        <dbReference type="ARBA" id="ARBA00012438"/>
    </source>
</evidence>
<evidence type="ECO:0000256" key="5">
    <source>
        <dbReference type="ARBA" id="ARBA00022741"/>
    </source>
</evidence>
<keyword evidence="5" id="KW-0547">Nucleotide-binding</keyword>
<gene>
    <name evidence="12" type="ORF">ACFQDO_14425</name>
</gene>
<dbReference type="Proteomes" id="UP001596189">
    <property type="component" value="Unassembled WGS sequence"/>
</dbReference>
<evidence type="ECO:0000256" key="1">
    <source>
        <dbReference type="ARBA" id="ARBA00000085"/>
    </source>
</evidence>
<dbReference type="Pfam" id="PF07730">
    <property type="entry name" value="HisKA_3"/>
    <property type="match status" value="1"/>
</dbReference>
<dbReference type="GO" id="GO:0016301">
    <property type="term" value="F:kinase activity"/>
    <property type="evidence" value="ECO:0007669"/>
    <property type="project" value="UniProtKB-KW"/>
</dbReference>
<evidence type="ECO:0000256" key="8">
    <source>
        <dbReference type="ARBA" id="ARBA00023012"/>
    </source>
</evidence>
<reference evidence="13" key="1">
    <citation type="journal article" date="2019" name="Int. J. Syst. Evol. Microbiol.">
        <title>The Global Catalogue of Microorganisms (GCM) 10K type strain sequencing project: providing services to taxonomists for standard genome sequencing and annotation.</title>
        <authorList>
            <consortium name="The Broad Institute Genomics Platform"/>
            <consortium name="The Broad Institute Genome Sequencing Center for Infectious Disease"/>
            <person name="Wu L."/>
            <person name="Ma J."/>
        </authorList>
    </citation>
    <scope>NUCLEOTIDE SEQUENCE [LARGE SCALE GENOMIC DNA]</scope>
    <source>
        <strain evidence="13">KACC 14249</strain>
    </source>
</reference>
<dbReference type="InterPro" id="IPR003594">
    <property type="entry name" value="HATPase_dom"/>
</dbReference>
<accession>A0ABW1JGK7</accession>
<evidence type="ECO:0000313" key="13">
    <source>
        <dbReference type="Proteomes" id="UP001596189"/>
    </source>
</evidence>
<proteinExistence type="predicted"/>
<keyword evidence="9" id="KW-1133">Transmembrane helix</keyword>
<evidence type="ECO:0000259" key="10">
    <source>
        <dbReference type="Pfam" id="PF02518"/>
    </source>
</evidence>
<dbReference type="Gene3D" id="3.30.565.10">
    <property type="entry name" value="Histidine kinase-like ATPase, C-terminal domain"/>
    <property type="match status" value="1"/>
</dbReference>
<comment type="catalytic activity">
    <reaction evidence="1">
        <text>ATP + protein L-histidine = ADP + protein N-phospho-L-histidine.</text>
        <dbReference type="EC" id="2.7.13.3"/>
    </reaction>
</comment>